<organism evidence="2">
    <name type="scientific">Thermosulfidibacter takaii</name>
    <dbReference type="NCBI Taxonomy" id="412593"/>
    <lineage>
        <taxon>Bacteria</taxon>
        <taxon>Pseudomonadati</taxon>
        <taxon>Thermosulfidibacterota</taxon>
        <taxon>Thermosulfidibacteria</taxon>
        <taxon>Thermosulfidibacterales</taxon>
        <taxon>Thermosulfidibacteraceae</taxon>
    </lineage>
</organism>
<protein>
    <recommendedName>
        <fullName evidence="3">Protein TolQ</fullName>
    </recommendedName>
</protein>
<gene>
    <name evidence="2" type="ORF">ENF32_00910</name>
</gene>
<evidence type="ECO:0008006" key="3">
    <source>
        <dbReference type="Google" id="ProtNLM"/>
    </source>
</evidence>
<keyword evidence="1" id="KW-0472">Membrane</keyword>
<dbReference type="AlphaFoldDB" id="A0A7C0U5H8"/>
<sequence>MKALSLVPSSPVWGMVLKSGPVVKAVIVVLLVLSVASWSIIFFKYLQIRAVDREDRDFLADCQEGLGVREILALAKK</sequence>
<dbReference type="EMBL" id="DQWS01000036">
    <property type="protein sequence ID" value="HDD52612.1"/>
    <property type="molecule type" value="Genomic_DNA"/>
</dbReference>
<keyword evidence="1" id="KW-1133">Transmembrane helix</keyword>
<dbReference type="Proteomes" id="UP000885690">
    <property type="component" value="Unassembled WGS sequence"/>
</dbReference>
<accession>A0A7C0U5H8</accession>
<evidence type="ECO:0000313" key="2">
    <source>
        <dbReference type="EMBL" id="HDD52612.1"/>
    </source>
</evidence>
<feature type="transmembrane region" description="Helical" evidence="1">
    <location>
        <begin position="25"/>
        <end position="46"/>
    </location>
</feature>
<comment type="caution">
    <text evidence="2">The sequence shown here is derived from an EMBL/GenBank/DDBJ whole genome shotgun (WGS) entry which is preliminary data.</text>
</comment>
<proteinExistence type="predicted"/>
<feature type="non-terminal residue" evidence="2">
    <location>
        <position position="77"/>
    </location>
</feature>
<evidence type="ECO:0000256" key="1">
    <source>
        <dbReference type="SAM" id="Phobius"/>
    </source>
</evidence>
<keyword evidence="1" id="KW-0812">Transmembrane</keyword>
<name>A0A7C0U5H8_9BACT</name>
<reference evidence="2" key="1">
    <citation type="journal article" date="2020" name="mSystems">
        <title>Genome- and Community-Level Interaction Insights into Carbon Utilization and Element Cycling Functions of Hydrothermarchaeota in Hydrothermal Sediment.</title>
        <authorList>
            <person name="Zhou Z."/>
            <person name="Liu Y."/>
            <person name="Xu W."/>
            <person name="Pan J."/>
            <person name="Luo Z.H."/>
            <person name="Li M."/>
        </authorList>
    </citation>
    <scope>NUCLEOTIDE SEQUENCE [LARGE SCALE GENOMIC DNA]</scope>
    <source>
        <strain evidence="2">HyVt-115</strain>
    </source>
</reference>